<accession>A0A6J5R3E9</accession>
<sequence>MGGRMSRNKGKRGEREVAQLLRDHGIPARRGVQYAGGNDSPDVVGLDGVHIEVKRSETLALYPALEQALTDARPGDIATVWHRRSGRRWVVVLHADDFLAMVRASRAGDAA</sequence>
<protein>
    <submittedName>
        <fullName evidence="2">Uncharacterized protein</fullName>
    </submittedName>
</protein>
<dbReference type="EMBL" id="LR796970">
    <property type="protein sequence ID" value="CAB4178709.1"/>
    <property type="molecule type" value="Genomic_DNA"/>
</dbReference>
<dbReference type="Gene3D" id="3.40.1350.10">
    <property type="match status" value="1"/>
</dbReference>
<evidence type="ECO:0000313" key="1">
    <source>
        <dbReference type="EMBL" id="CAB4178709.1"/>
    </source>
</evidence>
<dbReference type="InterPro" id="IPR011335">
    <property type="entry name" value="Restrct_endonuc-II-like"/>
</dbReference>
<dbReference type="InterPro" id="IPR011856">
    <property type="entry name" value="tRNA_endonuc-like_dom_sf"/>
</dbReference>
<dbReference type="EMBL" id="LR797115">
    <property type="protein sequence ID" value="CAB4188088.1"/>
    <property type="molecule type" value="Genomic_DNA"/>
</dbReference>
<gene>
    <name evidence="1" type="ORF">UFOVP1020_50</name>
    <name evidence="2" type="ORF">UFOVP1170_45</name>
    <name evidence="3" type="ORF">UFOVP1621_54</name>
</gene>
<reference evidence="2" key="1">
    <citation type="submission" date="2020-05" db="EMBL/GenBank/DDBJ databases">
        <authorList>
            <person name="Chiriac C."/>
            <person name="Salcher M."/>
            <person name="Ghai R."/>
            <person name="Kavagutti S V."/>
        </authorList>
    </citation>
    <scope>NUCLEOTIDE SEQUENCE</scope>
</reference>
<dbReference type="EMBL" id="LR797500">
    <property type="protein sequence ID" value="CAB4220608.1"/>
    <property type="molecule type" value="Genomic_DNA"/>
</dbReference>
<dbReference type="SUPFAM" id="SSF52980">
    <property type="entry name" value="Restriction endonuclease-like"/>
    <property type="match status" value="1"/>
</dbReference>
<dbReference type="GO" id="GO:0003676">
    <property type="term" value="F:nucleic acid binding"/>
    <property type="evidence" value="ECO:0007669"/>
    <property type="project" value="InterPro"/>
</dbReference>
<proteinExistence type="predicted"/>
<name>A0A6J5R3E9_9CAUD</name>
<evidence type="ECO:0000313" key="2">
    <source>
        <dbReference type="EMBL" id="CAB4188088.1"/>
    </source>
</evidence>
<evidence type="ECO:0000313" key="3">
    <source>
        <dbReference type="EMBL" id="CAB4220608.1"/>
    </source>
</evidence>
<organism evidence="2">
    <name type="scientific">uncultured Caudovirales phage</name>
    <dbReference type="NCBI Taxonomy" id="2100421"/>
    <lineage>
        <taxon>Viruses</taxon>
        <taxon>Duplodnaviria</taxon>
        <taxon>Heunggongvirae</taxon>
        <taxon>Uroviricota</taxon>
        <taxon>Caudoviricetes</taxon>
        <taxon>Peduoviridae</taxon>
        <taxon>Maltschvirus</taxon>
        <taxon>Maltschvirus maltsch</taxon>
    </lineage>
</organism>